<dbReference type="PANTHER" id="PTHR40252:SF2">
    <property type="entry name" value="BLR0328 PROTEIN"/>
    <property type="match status" value="1"/>
</dbReference>
<dbReference type="Pfam" id="PF10442">
    <property type="entry name" value="FIST_C"/>
    <property type="match status" value="1"/>
</dbReference>
<dbReference type="EMBL" id="MTHD01000005">
    <property type="protein sequence ID" value="OMG52579.1"/>
    <property type="molecule type" value="Genomic_DNA"/>
</dbReference>
<dbReference type="SMART" id="SM00897">
    <property type="entry name" value="FIST"/>
    <property type="match status" value="1"/>
</dbReference>
<organism evidence="3 4">
    <name type="scientific">Azonexus hydrophilus</name>
    <dbReference type="NCBI Taxonomy" id="418702"/>
    <lineage>
        <taxon>Bacteria</taxon>
        <taxon>Pseudomonadati</taxon>
        <taxon>Pseudomonadota</taxon>
        <taxon>Betaproteobacteria</taxon>
        <taxon>Rhodocyclales</taxon>
        <taxon>Azonexaceae</taxon>
        <taxon>Azonexus</taxon>
    </lineage>
</organism>
<dbReference type="SMART" id="SM01204">
    <property type="entry name" value="FIST_C"/>
    <property type="match status" value="1"/>
</dbReference>
<dbReference type="InterPro" id="IPR019494">
    <property type="entry name" value="FIST_C"/>
</dbReference>
<dbReference type="Pfam" id="PF08495">
    <property type="entry name" value="FIST"/>
    <property type="match status" value="1"/>
</dbReference>
<sequence>MQGETTMKTAKYMHRGHSDAAEARAAVAELYEQVAQPELALVLFFCSSNYDLDALADEMNRRFAGVPVIGCTSAGEIGPAGYLNHSLVGVSFSAQAFTAETGRIDALNSFEIATGRAFAEGVLERLEARQQGGSAFGLLLIDGLSLREEPVTHALQDGLGAVPMFGGSAGDDLKFQSTWIFHEGRFHTDSAVLLLLSTPLPFRILRSQHFVADGERLVVTEVDAARRIVREINGRSAVQEYARLVGVAPGQLTPEHFASWPVVVMIDGSDFVRSIQHANPDGSLTFFCAIDEGVVLRVAHGVDLLARMEAEFVEAERELGGIEGMLVCDCILRNLEISRNGKKAAVGELFQRFHALGFSTYGEQLGGVHINQTLTGIAIGSTGADLG</sequence>
<evidence type="ECO:0000313" key="4">
    <source>
        <dbReference type="Proteomes" id="UP000187526"/>
    </source>
</evidence>
<protein>
    <submittedName>
        <fullName evidence="3">FIST domain containing protein</fullName>
    </submittedName>
</protein>
<gene>
    <name evidence="3" type="ORF">BJN45_14960</name>
</gene>
<dbReference type="Proteomes" id="UP000187526">
    <property type="component" value="Unassembled WGS sequence"/>
</dbReference>
<dbReference type="STRING" id="418702.BJN45_14960"/>
<proteinExistence type="predicted"/>
<keyword evidence="4" id="KW-1185">Reference proteome</keyword>
<reference evidence="3 4" key="1">
    <citation type="submission" date="2016-10" db="EMBL/GenBank/DDBJ databases">
        <title>Alkaliphiles isolated from bioreactors.</title>
        <authorList>
            <person name="Salah Z."/>
            <person name="Rout S.P."/>
            <person name="Humphreys P.N."/>
        </authorList>
    </citation>
    <scope>NUCLEOTIDE SEQUENCE [LARGE SCALE GENOMIC DNA]</scope>
    <source>
        <strain evidence="3 4">ZS02</strain>
    </source>
</reference>
<dbReference type="PANTHER" id="PTHR40252">
    <property type="entry name" value="BLR0328 PROTEIN"/>
    <property type="match status" value="1"/>
</dbReference>
<feature type="domain" description="FIST" evidence="1">
    <location>
        <begin position="38"/>
        <end position="236"/>
    </location>
</feature>
<comment type="caution">
    <text evidence="3">The sequence shown here is derived from an EMBL/GenBank/DDBJ whole genome shotgun (WGS) entry which is preliminary data.</text>
</comment>
<evidence type="ECO:0000259" key="1">
    <source>
        <dbReference type="SMART" id="SM00897"/>
    </source>
</evidence>
<feature type="domain" description="FIST C-domain" evidence="2">
    <location>
        <begin position="237"/>
        <end position="367"/>
    </location>
</feature>
<dbReference type="AlphaFoldDB" id="A0A1R1I1Q0"/>
<dbReference type="InterPro" id="IPR013702">
    <property type="entry name" value="FIST_domain_N"/>
</dbReference>
<evidence type="ECO:0000259" key="2">
    <source>
        <dbReference type="SMART" id="SM01204"/>
    </source>
</evidence>
<evidence type="ECO:0000313" key="3">
    <source>
        <dbReference type="EMBL" id="OMG52579.1"/>
    </source>
</evidence>
<name>A0A1R1I1Q0_9RHOO</name>
<accession>A0A1R1I1Q0</accession>